<dbReference type="Gene3D" id="3.30.200.20">
    <property type="entry name" value="Phosphorylase Kinase, domain 1"/>
    <property type="match status" value="1"/>
</dbReference>
<dbReference type="InterPro" id="IPR000719">
    <property type="entry name" value="Prot_kinase_dom"/>
</dbReference>
<feature type="domain" description="Protein kinase" evidence="1">
    <location>
        <begin position="39"/>
        <end position="361"/>
    </location>
</feature>
<dbReference type="STRING" id="105696.A0A1Y2LSU4"/>
<dbReference type="Gene3D" id="1.10.510.10">
    <property type="entry name" value="Transferase(Phosphotransferase) domain 1"/>
    <property type="match status" value="1"/>
</dbReference>
<dbReference type="Proteomes" id="UP000193240">
    <property type="component" value="Unassembled WGS sequence"/>
</dbReference>
<dbReference type="AlphaFoldDB" id="A0A1Y2LSU4"/>
<dbReference type="Pfam" id="PF00069">
    <property type="entry name" value="Pkinase"/>
    <property type="match status" value="1"/>
</dbReference>
<dbReference type="PROSITE" id="PS50011">
    <property type="entry name" value="PROTEIN_KINASE_DOM"/>
    <property type="match status" value="1"/>
</dbReference>
<dbReference type="EMBL" id="KZ107850">
    <property type="protein sequence ID" value="OSS46669.1"/>
    <property type="molecule type" value="Genomic_DNA"/>
</dbReference>
<dbReference type="CDD" id="cd00180">
    <property type="entry name" value="PKc"/>
    <property type="match status" value="1"/>
</dbReference>
<dbReference type="GO" id="GO:0005524">
    <property type="term" value="F:ATP binding"/>
    <property type="evidence" value="ECO:0007669"/>
    <property type="project" value="InterPro"/>
</dbReference>
<proteinExistence type="predicted"/>
<dbReference type="GO" id="GO:0005634">
    <property type="term" value="C:nucleus"/>
    <property type="evidence" value="ECO:0007669"/>
    <property type="project" value="TreeGrafter"/>
</dbReference>
<dbReference type="SMART" id="SM00220">
    <property type="entry name" value="S_TKc"/>
    <property type="match status" value="1"/>
</dbReference>
<dbReference type="InParanoid" id="A0A1Y2LSU4"/>
<keyword evidence="3" id="KW-1185">Reference proteome</keyword>
<dbReference type="InterPro" id="IPR011009">
    <property type="entry name" value="Kinase-like_dom_sf"/>
</dbReference>
<name>A0A1Y2LSU4_EPING</name>
<dbReference type="GO" id="GO:0044773">
    <property type="term" value="P:mitotic DNA damage checkpoint signaling"/>
    <property type="evidence" value="ECO:0007669"/>
    <property type="project" value="TreeGrafter"/>
</dbReference>
<evidence type="ECO:0000313" key="2">
    <source>
        <dbReference type="EMBL" id="OSS46669.1"/>
    </source>
</evidence>
<sequence>MDGTNERLSILSSSDAHAAWARKYDTKLATLQRGEAAPFTPGRYLGKGGVGAVHETNIGGNVVALKRIWIRGAPKDHHKAEFEILQKMSTKRHHHVVEAVGLYVLPGRPTTELGLLIWPVAQYDLNRLLFHFQILSERQKQLSLKSFSVQFTEDESDAFEELSVLTRRPGRSEALKWQTESSDIIDILLKETSVCLKRVFGCLAQAVRYLHNDQHIRHKDIKPSQVLISATGLWLTDFGWSVDITELSNSATNNGDRTTTKYHAPEREAMDHCGRSEDIFGLGCIYIELTLTLSRVSVPQRLNPTGSEGWSFQSHLDQVEFWLDSLSEELSDVASLVRPMLEQSPFQRPSIAEIVNGLSALDQKVGDVCYFGSCCRARNSSES</sequence>
<dbReference type="SUPFAM" id="SSF56112">
    <property type="entry name" value="Protein kinase-like (PK-like)"/>
    <property type="match status" value="1"/>
</dbReference>
<protein>
    <recommendedName>
        <fullName evidence="1">Protein kinase domain-containing protein</fullName>
    </recommendedName>
</protein>
<gene>
    <name evidence="2" type="ORF">B5807_08778</name>
</gene>
<evidence type="ECO:0000313" key="3">
    <source>
        <dbReference type="Proteomes" id="UP000193240"/>
    </source>
</evidence>
<dbReference type="PANTHER" id="PTHR44167:SF24">
    <property type="entry name" value="SERINE_THREONINE-PROTEIN KINASE CHK2"/>
    <property type="match status" value="1"/>
</dbReference>
<dbReference type="PANTHER" id="PTHR44167">
    <property type="entry name" value="OVARIAN-SPECIFIC SERINE/THREONINE-PROTEIN KINASE LOK-RELATED"/>
    <property type="match status" value="1"/>
</dbReference>
<evidence type="ECO:0000259" key="1">
    <source>
        <dbReference type="PROSITE" id="PS50011"/>
    </source>
</evidence>
<dbReference type="GO" id="GO:0004674">
    <property type="term" value="F:protein serine/threonine kinase activity"/>
    <property type="evidence" value="ECO:0007669"/>
    <property type="project" value="TreeGrafter"/>
</dbReference>
<organism evidence="2 3">
    <name type="scientific">Epicoccum nigrum</name>
    <name type="common">Soil fungus</name>
    <name type="synonym">Epicoccum purpurascens</name>
    <dbReference type="NCBI Taxonomy" id="105696"/>
    <lineage>
        <taxon>Eukaryota</taxon>
        <taxon>Fungi</taxon>
        <taxon>Dikarya</taxon>
        <taxon>Ascomycota</taxon>
        <taxon>Pezizomycotina</taxon>
        <taxon>Dothideomycetes</taxon>
        <taxon>Pleosporomycetidae</taxon>
        <taxon>Pleosporales</taxon>
        <taxon>Pleosporineae</taxon>
        <taxon>Didymellaceae</taxon>
        <taxon>Epicoccum</taxon>
    </lineage>
</organism>
<reference evidence="2 3" key="1">
    <citation type="journal article" date="2017" name="Genome Announc.">
        <title>Genome sequence of the saprophytic ascomycete Epicoccum nigrum ICMP 19927 strain isolated from New Zealand.</title>
        <authorList>
            <person name="Fokin M."/>
            <person name="Fleetwood D."/>
            <person name="Weir B.S."/>
            <person name="Villas-Boas S.G."/>
        </authorList>
    </citation>
    <scope>NUCLEOTIDE SEQUENCE [LARGE SCALE GENOMIC DNA]</scope>
    <source>
        <strain evidence="2 3">ICMP 19927</strain>
    </source>
</reference>
<accession>A0A1Y2LSU4</accession>